<feature type="transmembrane region" description="Helical" evidence="2">
    <location>
        <begin position="279"/>
        <end position="300"/>
    </location>
</feature>
<organism evidence="3 4">
    <name type="scientific">Nitzschia inconspicua</name>
    <dbReference type="NCBI Taxonomy" id="303405"/>
    <lineage>
        <taxon>Eukaryota</taxon>
        <taxon>Sar</taxon>
        <taxon>Stramenopiles</taxon>
        <taxon>Ochrophyta</taxon>
        <taxon>Bacillariophyta</taxon>
        <taxon>Bacillariophyceae</taxon>
        <taxon>Bacillariophycidae</taxon>
        <taxon>Bacillariales</taxon>
        <taxon>Bacillariaceae</taxon>
        <taxon>Nitzschia</taxon>
    </lineage>
</organism>
<gene>
    <name evidence="3" type="ORF">IV203_024182</name>
</gene>
<dbReference type="Proteomes" id="UP000693970">
    <property type="component" value="Unassembled WGS sequence"/>
</dbReference>
<protein>
    <submittedName>
        <fullName evidence="3">Uncharacterized protein</fullName>
    </submittedName>
</protein>
<keyword evidence="4" id="KW-1185">Reference proteome</keyword>
<keyword evidence="2" id="KW-1133">Transmembrane helix</keyword>
<dbReference type="OrthoDB" id="42025at2759"/>
<dbReference type="AlphaFoldDB" id="A0A9K3KBE4"/>
<proteinExistence type="predicted"/>
<keyword evidence="2" id="KW-0812">Transmembrane</keyword>
<comment type="caution">
    <text evidence="3">The sequence shown here is derived from an EMBL/GenBank/DDBJ whole genome shotgun (WGS) entry which is preliminary data.</text>
</comment>
<sequence>MKLSTSCRLSTYFVHDSVVFYHVSKKPQTKHGKMSLSAISKYHDNNIGLERFTSDSRQLGGLMMLFGFCLVIYPQVKNAQLTGGQELATEVVDVVRSREFELNDKTLDFFLVLGGVCQVIFGCFGLLLGYLSVVHDFGSLWLTRSLILVAQTSWIPLLADLAEIVIQTQKEGIGSNYVHSEYDPTLQDIRFFGAMGFFGIIGWYVGLMGGLSLIAFALHALQSGNPGSRNRAFYQSRLVFYSIFSLVAAGSQLLLGVYAKGNFGSGPLPQPISVAMYVIVYPEVAIACGSVQAVTALFGFARAAGVSAQPDNHLYQYMTWLSWLMTIAGTVMTQVYLLPGGEGAGLAPTVTVLTFGVYMLTAFLDFKMRNLPFTFPSDYYNNVADCGAEDGGITSDAESESGSDEEKQPEAKGGANETSIEASLPEAIPVCY</sequence>
<evidence type="ECO:0000256" key="2">
    <source>
        <dbReference type="SAM" id="Phobius"/>
    </source>
</evidence>
<keyword evidence="2" id="KW-0472">Membrane</keyword>
<feature type="transmembrane region" description="Helical" evidence="2">
    <location>
        <begin position="344"/>
        <end position="364"/>
    </location>
</feature>
<reference evidence="3" key="2">
    <citation type="submission" date="2021-04" db="EMBL/GenBank/DDBJ databases">
        <authorList>
            <person name="Podell S."/>
        </authorList>
    </citation>
    <scope>NUCLEOTIDE SEQUENCE</scope>
    <source>
        <strain evidence="3">Hildebrandi</strain>
    </source>
</reference>
<reference evidence="3" key="1">
    <citation type="journal article" date="2021" name="Sci. Rep.">
        <title>Diploid genomic architecture of Nitzschia inconspicua, an elite biomass production diatom.</title>
        <authorList>
            <person name="Oliver A."/>
            <person name="Podell S."/>
            <person name="Pinowska A."/>
            <person name="Traller J.C."/>
            <person name="Smith S.R."/>
            <person name="McClure R."/>
            <person name="Beliaev A."/>
            <person name="Bohutskyi P."/>
            <person name="Hill E.A."/>
            <person name="Rabines A."/>
            <person name="Zheng H."/>
            <person name="Allen L.Z."/>
            <person name="Kuo A."/>
            <person name="Grigoriev I.V."/>
            <person name="Allen A.E."/>
            <person name="Hazlebeck D."/>
            <person name="Allen E.E."/>
        </authorList>
    </citation>
    <scope>NUCLEOTIDE SEQUENCE</scope>
    <source>
        <strain evidence="3">Hildebrandi</strain>
    </source>
</reference>
<feature type="transmembrane region" description="Helical" evidence="2">
    <location>
        <begin position="109"/>
        <end position="133"/>
    </location>
</feature>
<feature type="region of interest" description="Disordered" evidence="1">
    <location>
        <begin position="391"/>
        <end position="432"/>
    </location>
</feature>
<evidence type="ECO:0000256" key="1">
    <source>
        <dbReference type="SAM" id="MobiDB-lite"/>
    </source>
</evidence>
<feature type="transmembrane region" description="Helical" evidence="2">
    <location>
        <begin position="320"/>
        <end position="338"/>
    </location>
</feature>
<accession>A0A9K3KBE4</accession>
<name>A0A9K3KBE4_9STRA</name>
<feature type="transmembrane region" description="Helical" evidence="2">
    <location>
        <begin position="191"/>
        <end position="218"/>
    </location>
</feature>
<evidence type="ECO:0000313" key="4">
    <source>
        <dbReference type="Proteomes" id="UP000693970"/>
    </source>
</evidence>
<dbReference type="EMBL" id="JAGRRH010000027">
    <property type="protein sequence ID" value="KAG7340639.1"/>
    <property type="molecule type" value="Genomic_DNA"/>
</dbReference>
<evidence type="ECO:0000313" key="3">
    <source>
        <dbReference type="EMBL" id="KAG7340639.1"/>
    </source>
</evidence>
<feature type="transmembrane region" description="Helical" evidence="2">
    <location>
        <begin position="238"/>
        <end position="259"/>
    </location>
</feature>